<dbReference type="CDD" id="cd12148">
    <property type="entry name" value="fungal_TF_MHR"/>
    <property type="match status" value="1"/>
</dbReference>
<accession>A0A0D1ZAM6</accession>
<dbReference type="GeneID" id="27338911"/>
<evidence type="ECO:0000256" key="1">
    <source>
        <dbReference type="ARBA" id="ARBA00004123"/>
    </source>
</evidence>
<dbReference type="VEuPathDB" id="FungiDB:PV08_11828"/>
<evidence type="ECO:0008006" key="5">
    <source>
        <dbReference type="Google" id="ProtNLM"/>
    </source>
</evidence>
<name>A0A0D1ZAM6_9EURO</name>
<evidence type="ECO:0000256" key="2">
    <source>
        <dbReference type="ARBA" id="ARBA00023242"/>
    </source>
</evidence>
<dbReference type="GO" id="GO:0005634">
    <property type="term" value="C:nucleus"/>
    <property type="evidence" value="ECO:0007669"/>
    <property type="project" value="UniProtKB-SubCell"/>
</dbReference>
<dbReference type="HOGENOM" id="CLU_013260_4_0_1"/>
<protein>
    <recommendedName>
        <fullName evidence="5">Transcription factor domain-containing protein</fullName>
    </recommendedName>
</protein>
<dbReference type="PANTHER" id="PTHR31001:SF90">
    <property type="entry name" value="CENTROMERE DNA-BINDING PROTEIN COMPLEX CBF3 SUBUNIT B"/>
    <property type="match status" value="1"/>
</dbReference>
<dbReference type="OrthoDB" id="3014581at2759"/>
<dbReference type="InterPro" id="IPR050613">
    <property type="entry name" value="Sec_Metabolite_Reg"/>
</dbReference>
<evidence type="ECO:0000313" key="4">
    <source>
        <dbReference type="Proteomes" id="UP000053328"/>
    </source>
</evidence>
<keyword evidence="2" id="KW-0539">Nucleus</keyword>
<dbReference type="RefSeq" id="XP_016230268.1">
    <property type="nucleotide sequence ID" value="XM_016386136.1"/>
</dbReference>
<organism evidence="3 4">
    <name type="scientific">Exophiala spinifera</name>
    <dbReference type="NCBI Taxonomy" id="91928"/>
    <lineage>
        <taxon>Eukaryota</taxon>
        <taxon>Fungi</taxon>
        <taxon>Dikarya</taxon>
        <taxon>Ascomycota</taxon>
        <taxon>Pezizomycotina</taxon>
        <taxon>Eurotiomycetes</taxon>
        <taxon>Chaetothyriomycetidae</taxon>
        <taxon>Chaetothyriales</taxon>
        <taxon>Herpotrichiellaceae</taxon>
        <taxon>Exophiala</taxon>
    </lineage>
</organism>
<comment type="subcellular location">
    <subcellularLocation>
        <location evidence="1">Nucleus</location>
    </subcellularLocation>
</comment>
<gene>
    <name evidence="3" type="ORF">PV08_11828</name>
</gene>
<proteinExistence type="predicted"/>
<dbReference type="EMBL" id="KN847501">
    <property type="protein sequence ID" value="KIW10052.1"/>
    <property type="molecule type" value="Genomic_DNA"/>
</dbReference>
<keyword evidence="4" id="KW-1185">Reference proteome</keyword>
<sequence>MSHEVTTFLWELLVCEEFLRSYSAPSVLTPTIYSEVRGQLDLGPPNRHIADIYGRLSRLEKSTHAVTAYTINDTSPGPTEPSNERIANASNNAKDWEELESTVASSTPRQATNLDKSKIASQYNVGIPSPDPAASTVKLGCGSNTHLNSGCNASDLVRQLPTVYTARLLFEHYVQVVDCMHRELHVPSASILLEESYSLLAKSLEVSREVLTFLFCIFASSSFHICHAHCHLAPKGLTDSSQWSAVWKMTASDLIYDRRVMVSTSLLSLQSVSIMLLLEWNSEGQSAEFYALKSIAYQKAISMGIHRLDAGAGGKDGNVIESELKRRLWWHLAASDWITASIPGNQEGMYSVNPAHARVTYPANLDDRVLSNSHPPVNLPEDQPTSTSFLIQRAKFAELCRQLADSIQNAGITEESQPCNLTYEFSHRLRRFEEDLPWFFRMDEENKDKANALALNRPYLVPQKHFLLFGIYSRIVRLHRPFLSMKLREPEFSESRTVCLQYAEKILKLRNSIDLSGICHCVNSYSIRQHTFGALLLLSMDSMLETDMFRAQPRKAELIEISKTLRDKEMSSNRSSSGIVFGIDKLIDLLRKSTLDTPVLDSSSSSTERTAQVTLQNPSRLPLSDINAPVTARSLPDYFSEPSHTTSPMPMPMPTPIFSEVTLDDFLNQIDGMEGFDWDGIFPV</sequence>
<dbReference type="PANTHER" id="PTHR31001">
    <property type="entry name" value="UNCHARACTERIZED TRANSCRIPTIONAL REGULATORY PROTEIN"/>
    <property type="match status" value="1"/>
</dbReference>
<dbReference type="STRING" id="91928.A0A0D1ZAM6"/>
<dbReference type="AlphaFoldDB" id="A0A0D1ZAM6"/>
<evidence type="ECO:0000313" key="3">
    <source>
        <dbReference type="EMBL" id="KIW10052.1"/>
    </source>
</evidence>
<dbReference type="Proteomes" id="UP000053328">
    <property type="component" value="Unassembled WGS sequence"/>
</dbReference>
<reference evidence="3 4" key="1">
    <citation type="submission" date="2015-01" db="EMBL/GenBank/DDBJ databases">
        <title>The Genome Sequence of Exophiala spinifera CBS89968.</title>
        <authorList>
            <consortium name="The Broad Institute Genomics Platform"/>
            <person name="Cuomo C."/>
            <person name="de Hoog S."/>
            <person name="Gorbushina A."/>
            <person name="Stielow B."/>
            <person name="Teixiera M."/>
            <person name="Abouelleil A."/>
            <person name="Chapman S.B."/>
            <person name="Priest M."/>
            <person name="Young S.K."/>
            <person name="Wortman J."/>
            <person name="Nusbaum C."/>
            <person name="Birren B."/>
        </authorList>
    </citation>
    <scope>NUCLEOTIDE SEQUENCE [LARGE SCALE GENOMIC DNA]</scope>
    <source>
        <strain evidence="3 4">CBS 89968</strain>
    </source>
</reference>